<reference evidence="11 12" key="1">
    <citation type="journal article" date="2017" name="Front. Microbiol.">
        <title>Labilibaculum manganireducens gen. nov., sp. nov. and Labilibaculum filiforme sp. nov., Novel Bacteroidetes Isolated from Subsurface Sediments of the Baltic Sea.</title>
        <authorList>
            <person name="Vandieken V."/>
            <person name="Marshall I.P."/>
            <person name="Niemann H."/>
            <person name="Engelen B."/>
            <person name="Cypionka H."/>
        </authorList>
    </citation>
    <scope>NUCLEOTIDE SEQUENCE [LARGE SCALE GENOMIC DNA]</scope>
    <source>
        <strain evidence="11 12">59.16B</strain>
    </source>
</reference>
<feature type="transmembrane region" description="Helical" evidence="9">
    <location>
        <begin position="196"/>
        <end position="217"/>
    </location>
</feature>
<protein>
    <submittedName>
        <fullName evidence="11">Na+/H+ antiporter NhaC</fullName>
    </submittedName>
</protein>
<evidence type="ECO:0000256" key="3">
    <source>
        <dbReference type="ARBA" id="ARBA00022449"/>
    </source>
</evidence>
<dbReference type="Proteomes" id="UP000233535">
    <property type="component" value="Unassembled WGS sequence"/>
</dbReference>
<dbReference type="AlphaFoldDB" id="A0A2N3I5N5"/>
<evidence type="ECO:0000259" key="10">
    <source>
        <dbReference type="Pfam" id="PF03553"/>
    </source>
</evidence>
<keyword evidence="2" id="KW-0813">Transport</keyword>
<feature type="transmembrane region" description="Helical" evidence="9">
    <location>
        <begin position="335"/>
        <end position="354"/>
    </location>
</feature>
<evidence type="ECO:0000256" key="5">
    <source>
        <dbReference type="ARBA" id="ARBA00022692"/>
    </source>
</evidence>
<keyword evidence="7 9" id="KW-0472">Membrane</keyword>
<evidence type="ECO:0000313" key="11">
    <source>
        <dbReference type="EMBL" id="PKQ65615.1"/>
    </source>
</evidence>
<dbReference type="InterPro" id="IPR052180">
    <property type="entry name" value="NhaC_Na-H+_Antiporter"/>
</dbReference>
<dbReference type="InterPro" id="IPR004770">
    <property type="entry name" value="Na/H_antiport_NhaC"/>
</dbReference>
<dbReference type="PANTHER" id="PTHR33451">
    <property type="entry name" value="MALATE-2H(+)/NA(+)-LACTATE ANTIPORTER"/>
    <property type="match status" value="1"/>
</dbReference>
<evidence type="ECO:0000256" key="6">
    <source>
        <dbReference type="ARBA" id="ARBA00022989"/>
    </source>
</evidence>
<proteinExistence type="inferred from homology"/>
<feature type="transmembrane region" description="Helical" evidence="9">
    <location>
        <begin position="68"/>
        <end position="95"/>
    </location>
</feature>
<keyword evidence="4" id="KW-1003">Cell membrane</keyword>
<sequence>MNLQKKSISLAEALIPIVFLIILLSVNAIVFGDGAIEGANQFSLLIAASIGGIIAMRHGKTWDDIQNGFVASIGTAMPSMLILLLIGSLAGTWMISGVVPAMIYYGLEFLNPKLFLMLSVVICAIVSVVSGSSWSTIATIGVALLGVGNAMEYNNALVAGAIISGAYFGDKISPLSDTTNLASAMAEVDLFVHIRYMMYTTIPSIIITLLLFLAIGLSKQGEINPESIRAVQVAIKESFTITPWLFLVPILLFVIISKKVPALPAIFAGTLIGGVFAIIFQPQIIQQISGSDSYIEACYHTVMQSIFTDISIPVKNENIQDLLSTGGMAGMLNTIWLILTAMVFSGVLETAGILHKITQSMMKAVSSTGSLVTTTVASCTFLNLTASDQYISIVVSGRMFSESYKDQHLKPEVLSRTLEDAGTVTSVLVPWNTCGAAQAGALGVATIAFAPFCFFNIISPIMTIAMAYLNIKIRRTSDTIFKSTKV</sequence>
<evidence type="ECO:0000313" key="12">
    <source>
        <dbReference type="Proteomes" id="UP000233535"/>
    </source>
</evidence>
<feature type="transmembrane region" description="Helical" evidence="9">
    <location>
        <begin position="38"/>
        <end position="56"/>
    </location>
</feature>
<gene>
    <name evidence="11" type="ORF">BZG02_01010</name>
</gene>
<dbReference type="RefSeq" id="WP_101259547.1">
    <property type="nucleotide sequence ID" value="NZ_MVDD01000001.1"/>
</dbReference>
<keyword evidence="6 9" id="KW-1133">Transmembrane helix</keyword>
<dbReference type="NCBIfam" id="TIGR00931">
    <property type="entry name" value="antiport_nhaC"/>
    <property type="match status" value="1"/>
</dbReference>
<feature type="transmembrane region" description="Helical" evidence="9">
    <location>
        <begin position="115"/>
        <end position="145"/>
    </location>
</feature>
<keyword evidence="12" id="KW-1185">Reference proteome</keyword>
<dbReference type="PANTHER" id="PTHR33451:SF3">
    <property type="entry name" value="MALATE-2H(+)_NA(+)-LACTATE ANTIPORTER"/>
    <property type="match status" value="1"/>
</dbReference>
<organism evidence="11 12">
    <name type="scientific">Labilibaculum filiforme</name>
    <dbReference type="NCBI Taxonomy" id="1940526"/>
    <lineage>
        <taxon>Bacteria</taxon>
        <taxon>Pseudomonadati</taxon>
        <taxon>Bacteroidota</taxon>
        <taxon>Bacteroidia</taxon>
        <taxon>Marinilabiliales</taxon>
        <taxon>Marinifilaceae</taxon>
        <taxon>Labilibaculum</taxon>
    </lineage>
</organism>
<feature type="transmembrane region" description="Helical" evidence="9">
    <location>
        <begin position="262"/>
        <end position="280"/>
    </location>
</feature>
<feature type="domain" description="Na+/H+ antiporter NhaC-like C-terminal" evidence="10">
    <location>
        <begin position="165"/>
        <end position="470"/>
    </location>
</feature>
<evidence type="ECO:0000256" key="2">
    <source>
        <dbReference type="ARBA" id="ARBA00022448"/>
    </source>
</evidence>
<evidence type="ECO:0000256" key="8">
    <source>
        <dbReference type="ARBA" id="ARBA00038435"/>
    </source>
</evidence>
<evidence type="ECO:0000256" key="9">
    <source>
        <dbReference type="SAM" id="Phobius"/>
    </source>
</evidence>
<comment type="subcellular location">
    <subcellularLocation>
        <location evidence="1">Cell membrane</location>
        <topology evidence="1">Multi-pass membrane protein</topology>
    </subcellularLocation>
</comment>
<evidence type="ECO:0000256" key="4">
    <source>
        <dbReference type="ARBA" id="ARBA00022475"/>
    </source>
</evidence>
<name>A0A2N3I5N5_9BACT</name>
<dbReference type="EMBL" id="MVDD01000001">
    <property type="protein sequence ID" value="PKQ65615.1"/>
    <property type="molecule type" value="Genomic_DNA"/>
</dbReference>
<comment type="similarity">
    <text evidence="8">Belongs to the NhaC Na(+)/H(+) (TC 2.A.35) antiporter family.</text>
</comment>
<comment type="caution">
    <text evidence="11">The sequence shown here is derived from an EMBL/GenBank/DDBJ whole genome shotgun (WGS) entry which is preliminary data.</text>
</comment>
<dbReference type="GO" id="GO:0015297">
    <property type="term" value="F:antiporter activity"/>
    <property type="evidence" value="ECO:0007669"/>
    <property type="project" value="UniProtKB-KW"/>
</dbReference>
<evidence type="ECO:0000256" key="7">
    <source>
        <dbReference type="ARBA" id="ARBA00023136"/>
    </source>
</evidence>
<feature type="transmembrane region" description="Helical" evidence="9">
    <location>
        <begin position="447"/>
        <end position="469"/>
    </location>
</feature>
<dbReference type="OrthoDB" id="9762978at2"/>
<evidence type="ECO:0000256" key="1">
    <source>
        <dbReference type="ARBA" id="ARBA00004651"/>
    </source>
</evidence>
<dbReference type="GO" id="GO:0005886">
    <property type="term" value="C:plasma membrane"/>
    <property type="evidence" value="ECO:0007669"/>
    <property type="project" value="UniProtKB-SubCell"/>
</dbReference>
<keyword evidence="5 9" id="KW-0812">Transmembrane</keyword>
<keyword evidence="3" id="KW-0050">Antiport</keyword>
<feature type="transmembrane region" description="Helical" evidence="9">
    <location>
        <begin position="12"/>
        <end position="32"/>
    </location>
</feature>
<accession>A0A2N3I5N5</accession>
<feature type="transmembrane region" description="Helical" evidence="9">
    <location>
        <begin position="238"/>
        <end position="256"/>
    </location>
</feature>
<dbReference type="Pfam" id="PF03553">
    <property type="entry name" value="Na_H_antiporter"/>
    <property type="match status" value="1"/>
</dbReference>
<dbReference type="InterPro" id="IPR018461">
    <property type="entry name" value="Na/H_Antiport_NhaC-like_C"/>
</dbReference>